<accession>A0A2W4SHT9</accession>
<keyword evidence="1" id="KW-0732">Signal</keyword>
<reference evidence="2 3" key="1">
    <citation type="journal article" date="2018" name="Aquat. Microb. Ecol.">
        <title>Gammaproteobacterial methanotrophs dominate.</title>
        <authorList>
            <person name="Rissanen A.J."/>
            <person name="Saarenheimo J."/>
            <person name="Tiirola M."/>
            <person name="Peura S."/>
            <person name="Aalto S.L."/>
            <person name="Karvinen A."/>
            <person name="Nykanen H."/>
        </authorList>
    </citation>
    <scope>NUCLEOTIDE SEQUENCE [LARGE SCALE GENOMIC DNA]</scope>
    <source>
        <strain evidence="2">AMbin10</strain>
    </source>
</reference>
<evidence type="ECO:0000313" key="3">
    <source>
        <dbReference type="Proteomes" id="UP000249396"/>
    </source>
</evidence>
<gene>
    <name evidence="2" type="ORF">DM484_26850</name>
</gene>
<proteinExistence type="predicted"/>
<evidence type="ECO:0000313" key="2">
    <source>
        <dbReference type="EMBL" id="PZN71227.1"/>
    </source>
</evidence>
<dbReference type="AlphaFoldDB" id="A0A2W4SHT9"/>
<comment type="caution">
    <text evidence="2">The sequence shown here is derived from an EMBL/GenBank/DDBJ whole genome shotgun (WGS) entry which is preliminary data.</text>
</comment>
<feature type="signal peptide" evidence="1">
    <location>
        <begin position="1"/>
        <end position="26"/>
    </location>
</feature>
<dbReference type="Proteomes" id="UP000249396">
    <property type="component" value="Unassembled WGS sequence"/>
</dbReference>
<protein>
    <submittedName>
        <fullName evidence="2">Uncharacterized protein</fullName>
    </submittedName>
</protein>
<name>A0A2W4SHT9_9GAMM</name>
<organism evidence="2 3">
    <name type="scientific">Candidatus Methylumidiphilus alinenensis</name>
    <dbReference type="NCBI Taxonomy" id="2202197"/>
    <lineage>
        <taxon>Bacteria</taxon>
        <taxon>Pseudomonadati</taxon>
        <taxon>Pseudomonadota</taxon>
        <taxon>Gammaproteobacteria</taxon>
        <taxon>Methylococcales</taxon>
        <taxon>Candidatus Methylumidiphilus</taxon>
    </lineage>
</organism>
<sequence length="101" mass="10352">MQINFRCAYPLLILALLHGNPAQSNADPVAVKVQAGDVSATAKGDGASASVNIGTLPDSIKPGCHTVDVKVGNIHKTALGRNATASVNIPATQANCQEKHP</sequence>
<evidence type="ECO:0000256" key="1">
    <source>
        <dbReference type="SAM" id="SignalP"/>
    </source>
</evidence>
<feature type="chain" id="PRO_5015935230" evidence="1">
    <location>
        <begin position="27"/>
        <end position="101"/>
    </location>
</feature>
<dbReference type="EMBL" id="QJPH01000531">
    <property type="protein sequence ID" value="PZN71227.1"/>
    <property type="molecule type" value="Genomic_DNA"/>
</dbReference>